<proteinExistence type="predicted"/>
<reference evidence="3" key="1">
    <citation type="submission" date="2014-08" db="EMBL/GenBank/DDBJ databases">
        <authorList>
            <person name="Edwards T."/>
        </authorList>
    </citation>
    <scope>NUCLEOTIDE SEQUENCE [LARGE SCALE GENOMIC DNA]</scope>
</reference>
<dbReference type="Proteomes" id="UP000182888">
    <property type="component" value="Unassembled WGS sequence"/>
</dbReference>
<dbReference type="EMBL" id="CCND01000051">
    <property type="protein sequence ID" value="CDX63312.1"/>
    <property type="molecule type" value="Genomic_DNA"/>
</dbReference>
<evidence type="ECO:0000313" key="3">
    <source>
        <dbReference type="Proteomes" id="UP000182888"/>
    </source>
</evidence>
<accession>A0A0K2W791</accession>
<name>A0A0K2W791_MESPL</name>
<feature type="compositionally biased region" description="Polar residues" evidence="1">
    <location>
        <begin position="13"/>
        <end position="32"/>
    </location>
</feature>
<organism evidence="2 3">
    <name type="scientific">Mesorhizobium plurifarium</name>
    <dbReference type="NCBI Taxonomy" id="69974"/>
    <lineage>
        <taxon>Bacteria</taxon>
        <taxon>Pseudomonadati</taxon>
        <taxon>Pseudomonadota</taxon>
        <taxon>Alphaproteobacteria</taxon>
        <taxon>Hyphomicrobiales</taxon>
        <taxon>Phyllobacteriaceae</taxon>
        <taxon>Mesorhizobium</taxon>
    </lineage>
</organism>
<dbReference type="AlphaFoldDB" id="A0A0K2W791"/>
<sequence>MPCVTGRAAAFSTAPQSSTSWPSPASTETSPAVRSALGPISHPILPAPSCTGAPTILQRMILVVLAIDWLDWITDRWRFEQTKLAFRED</sequence>
<protein>
    <submittedName>
        <fullName evidence="2">Uncharacterized protein</fullName>
    </submittedName>
</protein>
<evidence type="ECO:0000256" key="1">
    <source>
        <dbReference type="SAM" id="MobiDB-lite"/>
    </source>
</evidence>
<evidence type="ECO:0000313" key="2">
    <source>
        <dbReference type="EMBL" id="CDX63312.1"/>
    </source>
</evidence>
<gene>
    <name evidence="2" type="ORF">MPL1032_80258</name>
</gene>
<feature type="region of interest" description="Disordered" evidence="1">
    <location>
        <begin position="1"/>
        <end position="33"/>
    </location>
</feature>